<keyword evidence="4" id="KW-1185">Reference proteome</keyword>
<dbReference type="AlphaFoldDB" id="A0A4Y2QWE9"/>
<accession>A0A4Y2QWE9</accession>
<feature type="compositionally biased region" description="Polar residues" evidence="1">
    <location>
        <begin position="46"/>
        <end position="62"/>
    </location>
</feature>
<evidence type="ECO:0000313" key="3">
    <source>
        <dbReference type="EMBL" id="GBN67798.1"/>
    </source>
</evidence>
<organism evidence="2 4">
    <name type="scientific">Araneus ventricosus</name>
    <name type="common">Orbweaver spider</name>
    <name type="synonym">Epeira ventricosa</name>
    <dbReference type="NCBI Taxonomy" id="182803"/>
    <lineage>
        <taxon>Eukaryota</taxon>
        <taxon>Metazoa</taxon>
        <taxon>Ecdysozoa</taxon>
        <taxon>Arthropoda</taxon>
        <taxon>Chelicerata</taxon>
        <taxon>Arachnida</taxon>
        <taxon>Araneae</taxon>
        <taxon>Araneomorphae</taxon>
        <taxon>Entelegynae</taxon>
        <taxon>Araneoidea</taxon>
        <taxon>Araneidae</taxon>
        <taxon>Araneus</taxon>
    </lineage>
</organism>
<evidence type="ECO:0000256" key="1">
    <source>
        <dbReference type="SAM" id="MobiDB-lite"/>
    </source>
</evidence>
<protein>
    <submittedName>
        <fullName evidence="2">Uncharacterized protein</fullName>
    </submittedName>
</protein>
<proteinExistence type="predicted"/>
<dbReference type="EMBL" id="BGPR01141061">
    <property type="protein sequence ID" value="GBN67798.1"/>
    <property type="molecule type" value="Genomic_DNA"/>
</dbReference>
<name>A0A4Y2QWE9_ARAVE</name>
<dbReference type="EMBL" id="BGPR01141006">
    <property type="protein sequence ID" value="GBN67697.1"/>
    <property type="molecule type" value="Genomic_DNA"/>
</dbReference>
<comment type="caution">
    <text evidence="2">The sequence shown here is derived from an EMBL/GenBank/DDBJ whole genome shotgun (WGS) entry which is preliminary data.</text>
</comment>
<evidence type="ECO:0000313" key="4">
    <source>
        <dbReference type="Proteomes" id="UP000499080"/>
    </source>
</evidence>
<dbReference type="Proteomes" id="UP000499080">
    <property type="component" value="Unassembled WGS sequence"/>
</dbReference>
<feature type="region of interest" description="Disordered" evidence="1">
    <location>
        <begin position="44"/>
        <end position="85"/>
    </location>
</feature>
<evidence type="ECO:0000313" key="2">
    <source>
        <dbReference type="EMBL" id="GBN67697.1"/>
    </source>
</evidence>
<sequence>MDVISAAGEGAPEGWSTLAEKVMDEFRGGRSRPSISPLRQIRKALQKSSGQKFSRASNSRWPQVNKRAGRTSIKSPDVPADGEEL</sequence>
<reference evidence="2 4" key="1">
    <citation type="journal article" date="2019" name="Sci. Rep.">
        <title>Orb-weaving spider Araneus ventricosus genome elucidates the spidroin gene catalogue.</title>
        <authorList>
            <person name="Kono N."/>
            <person name="Nakamura H."/>
            <person name="Ohtoshi R."/>
            <person name="Moran D.A.P."/>
            <person name="Shinohara A."/>
            <person name="Yoshida Y."/>
            <person name="Fujiwara M."/>
            <person name="Mori M."/>
            <person name="Tomita M."/>
            <person name="Arakawa K."/>
        </authorList>
    </citation>
    <scope>NUCLEOTIDE SEQUENCE [LARGE SCALE GENOMIC DNA]</scope>
</reference>
<gene>
    <name evidence="3" type="ORF">AVEN_121125_1</name>
    <name evidence="2" type="ORF">AVEN_270446_1</name>
</gene>